<evidence type="ECO:0000313" key="2">
    <source>
        <dbReference type="EMBL" id="EST26994.1"/>
    </source>
</evidence>
<dbReference type="Proteomes" id="UP000017984">
    <property type="component" value="Chromosome"/>
</dbReference>
<protein>
    <submittedName>
        <fullName evidence="2">Uncharacterized protein</fullName>
    </submittedName>
</protein>
<dbReference type="PATRIC" id="fig|1352936.5.peg.5481"/>
<dbReference type="AlphaFoldDB" id="V6KDC1"/>
<organism evidence="2 3">
    <name type="scientific">Streptomyces roseochromogenus subsp. oscitans DS 12.976</name>
    <dbReference type="NCBI Taxonomy" id="1352936"/>
    <lineage>
        <taxon>Bacteria</taxon>
        <taxon>Bacillati</taxon>
        <taxon>Actinomycetota</taxon>
        <taxon>Actinomycetes</taxon>
        <taxon>Kitasatosporales</taxon>
        <taxon>Streptomycetaceae</taxon>
        <taxon>Streptomyces</taxon>
    </lineage>
</organism>
<gene>
    <name evidence="2" type="ORF">M878_26230</name>
</gene>
<evidence type="ECO:0000313" key="3">
    <source>
        <dbReference type="Proteomes" id="UP000017984"/>
    </source>
</evidence>
<comment type="caution">
    <text evidence="2">The sequence shown here is derived from an EMBL/GenBank/DDBJ whole genome shotgun (WGS) entry which is preliminary data.</text>
</comment>
<evidence type="ECO:0000256" key="1">
    <source>
        <dbReference type="SAM" id="MobiDB-lite"/>
    </source>
</evidence>
<reference evidence="2 3" key="1">
    <citation type="journal article" date="2014" name="Genome Announc.">
        <title>Draft Genome Sequence of Streptomyces roseochromogenes subsp. oscitans DS 12.976, Producer of the Aminocoumarin Antibiotic Clorobiocin.</title>
        <authorList>
            <person name="Ruckert C."/>
            <person name="Kalinowski J."/>
            <person name="Heide L."/>
            <person name="Apel A.K."/>
        </authorList>
    </citation>
    <scope>NUCLEOTIDE SEQUENCE [LARGE SCALE GENOMIC DNA]</scope>
    <source>
        <strain evidence="2 3">DS 12.976</strain>
    </source>
</reference>
<accession>V6KDC1</accession>
<proteinExistence type="predicted"/>
<dbReference type="EMBL" id="AWQX01000218">
    <property type="protein sequence ID" value="EST26994.1"/>
    <property type="molecule type" value="Genomic_DNA"/>
</dbReference>
<keyword evidence="3" id="KW-1185">Reference proteome</keyword>
<sequence length="74" mass="7871">MSSASAGRDWAAMQRAEFDHDAPIELPVPTGRRRIPAAPDAFGTEALFGDQVPAPQRRARPPQPGDSGGQDGLF</sequence>
<name>V6KDC1_STRRC</name>
<dbReference type="HOGENOM" id="CLU_197627_0_0_11"/>
<dbReference type="STRING" id="1352936.M878_26230"/>
<dbReference type="RefSeq" id="WP_023549805.1">
    <property type="nucleotide sequence ID" value="NZ_CM002285.1"/>
</dbReference>
<feature type="region of interest" description="Disordered" evidence="1">
    <location>
        <begin position="1"/>
        <end position="74"/>
    </location>
</feature>